<dbReference type="EMBL" id="CP134187">
    <property type="protein sequence ID" value="WPB01085.1"/>
    <property type="molecule type" value="Genomic_DNA"/>
</dbReference>
<dbReference type="InterPro" id="IPR000210">
    <property type="entry name" value="BTB/POZ_dom"/>
</dbReference>
<feature type="domain" description="BTB" evidence="1">
    <location>
        <begin position="25"/>
        <end position="92"/>
    </location>
</feature>
<dbReference type="Proteomes" id="UP001302367">
    <property type="component" value="Chromosome 4"/>
</dbReference>
<dbReference type="SUPFAM" id="SSF54695">
    <property type="entry name" value="POZ domain"/>
    <property type="match status" value="1"/>
</dbReference>
<dbReference type="Gene3D" id="3.30.710.10">
    <property type="entry name" value="Potassium Channel Kv1.1, Chain A"/>
    <property type="match status" value="1"/>
</dbReference>
<protein>
    <recommendedName>
        <fullName evidence="1">BTB domain-containing protein</fullName>
    </recommendedName>
</protein>
<evidence type="ECO:0000313" key="3">
    <source>
        <dbReference type="Proteomes" id="UP001302367"/>
    </source>
</evidence>
<dbReference type="InterPro" id="IPR011333">
    <property type="entry name" value="SKP1/BTB/POZ_sf"/>
</dbReference>
<dbReference type="PANTHER" id="PTHR47843:SF5">
    <property type="entry name" value="BTB_POZ DOMAIN PROTEIN"/>
    <property type="match status" value="1"/>
</dbReference>
<dbReference type="CDD" id="cd18186">
    <property type="entry name" value="BTB_POZ_ZBTB_KLHL-like"/>
    <property type="match status" value="1"/>
</dbReference>
<proteinExistence type="predicted"/>
<dbReference type="RefSeq" id="XP_065458765.1">
    <property type="nucleotide sequence ID" value="XM_065602693.1"/>
</dbReference>
<accession>A0ABZ0NNK5</accession>
<organism evidence="2 3">
    <name type="scientific">Cercospora beticola</name>
    <name type="common">Sugarbeet leaf spot fungus</name>
    <dbReference type="NCBI Taxonomy" id="122368"/>
    <lineage>
        <taxon>Eukaryota</taxon>
        <taxon>Fungi</taxon>
        <taxon>Dikarya</taxon>
        <taxon>Ascomycota</taxon>
        <taxon>Pezizomycotina</taxon>
        <taxon>Dothideomycetes</taxon>
        <taxon>Dothideomycetidae</taxon>
        <taxon>Mycosphaerellales</taxon>
        <taxon>Mycosphaerellaceae</taxon>
        <taxon>Cercospora</taxon>
    </lineage>
</organism>
<evidence type="ECO:0000259" key="1">
    <source>
        <dbReference type="PROSITE" id="PS50097"/>
    </source>
</evidence>
<dbReference type="GeneID" id="90644174"/>
<keyword evidence="3" id="KW-1185">Reference proteome</keyword>
<dbReference type="PANTHER" id="PTHR47843">
    <property type="entry name" value="BTB DOMAIN-CONTAINING PROTEIN-RELATED"/>
    <property type="match status" value="1"/>
</dbReference>
<name>A0ABZ0NNK5_CERBT</name>
<sequence length="265" mass="29484">MAAGTARKKLVNRLANAQEDDTDLSDFAITCGEKEWRVHKLVLRLHDGALRAVTQGEWKETQNGRLDLSADPVVAVDALVQYLYKLEYKLAEDHAPLTSHTQICIIADKYRMSDLKFAAECQFRTAIEALEAPNEDLLDAIRSTWDAPGPTSAMKAAVLKYSIGRGDIFTDDKEERSPFVALMAENVDFAIEVAQAASRRISRVVQGKWGEVRRKCFDCGGTFIASYDTYSEDKNGIAWLRCPNGRCSSNARQATDFEIVDPVAD</sequence>
<evidence type="ECO:0000313" key="2">
    <source>
        <dbReference type="EMBL" id="WPB01085.1"/>
    </source>
</evidence>
<dbReference type="PROSITE" id="PS50097">
    <property type="entry name" value="BTB"/>
    <property type="match status" value="1"/>
</dbReference>
<reference evidence="2 3" key="1">
    <citation type="submission" date="2023-09" db="EMBL/GenBank/DDBJ databases">
        <title>Complete-Gapless Cercospora beticola genome.</title>
        <authorList>
            <person name="Wyatt N.A."/>
            <person name="Spanner R.E."/>
            <person name="Bolton M.D."/>
        </authorList>
    </citation>
    <scope>NUCLEOTIDE SEQUENCE [LARGE SCALE GENOMIC DNA]</scope>
    <source>
        <strain evidence="2">Cb09-40</strain>
    </source>
</reference>
<dbReference type="Pfam" id="PF00651">
    <property type="entry name" value="BTB"/>
    <property type="match status" value="1"/>
</dbReference>
<gene>
    <name evidence="2" type="ORF">RHO25_005705</name>
</gene>